<dbReference type="RefSeq" id="XP_068359699.1">
    <property type="nucleotide sequence ID" value="XM_068504312.1"/>
</dbReference>
<feature type="transmembrane region" description="Helical" evidence="1">
    <location>
        <begin position="259"/>
        <end position="279"/>
    </location>
</feature>
<dbReference type="GeneID" id="94839016"/>
<keyword evidence="1" id="KW-0812">Transmembrane</keyword>
<feature type="transmembrane region" description="Helical" evidence="1">
    <location>
        <begin position="324"/>
        <end position="346"/>
    </location>
</feature>
<name>A0A1J4K5X5_9EUKA</name>
<feature type="transmembrane region" description="Helical" evidence="1">
    <location>
        <begin position="352"/>
        <end position="372"/>
    </location>
</feature>
<feature type="transmembrane region" description="Helical" evidence="1">
    <location>
        <begin position="157"/>
        <end position="178"/>
    </location>
</feature>
<accession>A0A1J4K5X5</accession>
<dbReference type="Proteomes" id="UP000179807">
    <property type="component" value="Unassembled WGS sequence"/>
</dbReference>
<feature type="transmembrane region" description="Helical" evidence="1">
    <location>
        <begin position="878"/>
        <end position="900"/>
    </location>
</feature>
<keyword evidence="1" id="KW-1133">Transmembrane helix</keyword>
<keyword evidence="3" id="KW-1185">Reference proteome</keyword>
<feature type="transmembrane region" description="Helical" evidence="1">
    <location>
        <begin position="445"/>
        <end position="464"/>
    </location>
</feature>
<comment type="caution">
    <text evidence="2">The sequence shown here is derived from an EMBL/GenBank/DDBJ whole genome shotgun (WGS) entry which is preliminary data.</text>
</comment>
<evidence type="ECO:0000256" key="1">
    <source>
        <dbReference type="SAM" id="Phobius"/>
    </source>
</evidence>
<organism evidence="2 3">
    <name type="scientific">Tritrichomonas foetus</name>
    <dbReference type="NCBI Taxonomy" id="1144522"/>
    <lineage>
        <taxon>Eukaryota</taxon>
        <taxon>Metamonada</taxon>
        <taxon>Parabasalia</taxon>
        <taxon>Tritrichomonadida</taxon>
        <taxon>Tritrichomonadidae</taxon>
        <taxon>Tritrichomonas</taxon>
    </lineage>
</organism>
<feature type="transmembrane region" description="Helical" evidence="1">
    <location>
        <begin position="1056"/>
        <end position="1073"/>
    </location>
</feature>
<feature type="transmembrane region" description="Helical" evidence="1">
    <location>
        <begin position="12"/>
        <end position="31"/>
    </location>
</feature>
<evidence type="ECO:0000313" key="2">
    <source>
        <dbReference type="EMBL" id="OHT06563.1"/>
    </source>
</evidence>
<feature type="transmembrane region" description="Helical" evidence="1">
    <location>
        <begin position="950"/>
        <end position="973"/>
    </location>
</feature>
<protein>
    <submittedName>
        <fullName evidence="2">Uncharacterized protein</fullName>
    </submittedName>
</protein>
<feature type="transmembrane region" description="Helical" evidence="1">
    <location>
        <begin position="190"/>
        <end position="213"/>
    </location>
</feature>
<feature type="transmembrane region" description="Helical" evidence="1">
    <location>
        <begin position="291"/>
        <end position="312"/>
    </location>
</feature>
<feature type="transmembrane region" description="Helical" evidence="1">
    <location>
        <begin position="96"/>
        <end position="122"/>
    </location>
</feature>
<feature type="transmembrane region" description="Helical" evidence="1">
    <location>
        <begin position="219"/>
        <end position="247"/>
    </location>
</feature>
<evidence type="ECO:0000313" key="3">
    <source>
        <dbReference type="Proteomes" id="UP000179807"/>
    </source>
</evidence>
<sequence>MINHSNLFHKLFKFLLSIHFCLLYICKPFIFIRKPFIYIYKLFIHIYKLFKFFFNEREMNQQFFEHDEDVQMTRPNSKGIRNQFFLFMTILKNAEYVSISFSIFTLFADLIINIFFSIYPILPYVHDEVKTDPDTISIFPPTSLLYYFSPGFISTDIWIFFSLGIIIITVVSFFLCLYKPTLAINLHWVLNSQVHIILIPFVSLSFSFCLFSFNSHHLFSWFFNALMILLATLYIPYLVITCLLFCFDTNSILRPNPIFAEWFYGNSIFVPALSGIQAICNSFCTRVPLYYSDILFIFVAVIHLLYLIHVLYKMPFIIAVVNQFVATNCSFVVIMNIAAVVIMSTLQSEFDPWIISLVPVLYTSLFFFIYYLSEHWRNSTYRFLEQFDQSVGDFTVDAIQITLTSYHSEHQIQLIIRDSFLSANKNVLSQHFLQYCLQLYPKSQWLLSTVSFLYSIVWSANPALYRVLLHLSSLNIFNALPAFVIYQCVYSLMQSSKEEVSPIIKRDLMKYRRVLALYAEQHEMFWSSAANSDFNSFSTAISEVVDCNRELSVKLRNLIIKYPFCPSVRLEASLYYSDIQHDYKESAKAFQKYIELTESNESVSRQLFRDFFTLFPITRPLSDSLHFDEKKKNESNDLIFISFNETHEYASRYMLPPFKDSFYSLCQAFSMPKHRKIYDINFDRARLLTYKILYAISIIIYVCLFVMYLETCKRIVEKTRLFQTRVNYINKTLAFRKDALTCYMDSMVIYNYYMKNELIDVDEDFKTFILNHLYDTYNSLLGYKYILNDDHVLDDIIPHMPNCESLNCTFSFIFGHLHNIATYYSSNSHEFYNSPGYTPSMLFRSVINIVNLTDYVYSQFASQHINSLQNLKEYVGQYVLSLIIIIVLSFVILVCCFELIGNRLYKNLFAVINTVPNSVLKEVAQMFKKIELFVGCKKIEKKLYTKFKSIIPFTLYYILLLIFPLMVGIVIFIHQDAKYTYKMPPHITYFDESQSFVFILSIHEYKLLKNYTSLNGTKVYANFNKSCIHNINNYDDSNLIPKIKLMELLTSKYVQIFYYVCSIISLLLFIIYVKEGFRNVYLFHIMHQFIQYIPENSWKVNPVLRILTRGVLLSNDKVYKFRNDLSQTDVSKVLNICRLKFKNNGKIYGIKGNINNFLGFRPSSLNDLERRLIELNPESEKQINQYFKEKSDQVRSVTFNGINEVNIYFSKNKSSFIIMDNSSHFALNEIIRKINVIKYPLALKSNQINKPFIAILEGIEFFKIIDICEGFDVRDRRNKVVIIDNDNNIEKQKALIKNIKLLDNLAQGKCVICNEGTLFVLGSKVMFPAVKSRIFGSCYEAAKQISKILKLGQVAYPTSLLETEELNTFVFNGPDVSISLVVYN</sequence>
<dbReference type="VEuPathDB" id="TrichDB:TRFO_25378"/>
<feature type="transmembrane region" description="Helical" evidence="1">
    <location>
        <begin position="692"/>
        <end position="709"/>
    </location>
</feature>
<proteinExistence type="predicted"/>
<gene>
    <name evidence="2" type="ORF">TRFO_25378</name>
</gene>
<dbReference type="EMBL" id="MLAK01000722">
    <property type="protein sequence ID" value="OHT06563.1"/>
    <property type="molecule type" value="Genomic_DNA"/>
</dbReference>
<keyword evidence="1" id="KW-0472">Membrane</keyword>
<reference evidence="2" key="1">
    <citation type="submission" date="2016-10" db="EMBL/GenBank/DDBJ databases">
        <authorList>
            <person name="Benchimol M."/>
            <person name="Almeida L.G."/>
            <person name="Vasconcelos A.T."/>
            <person name="Perreira-Neves A."/>
            <person name="Rosa I.A."/>
            <person name="Tasca T."/>
            <person name="Bogo M.R."/>
            <person name="de Souza W."/>
        </authorList>
    </citation>
    <scope>NUCLEOTIDE SEQUENCE [LARGE SCALE GENOMIC DNA]</scope>
    <source>
        <strain evidence="2">K</strain>
    </source>
</reference>